<feature type="domain" description="PAC" evidence="20">
    <location>
        <begin position="144"/>
        <end position="196"/>
    </location>
</feature>
<evidence type="ECO:0000256" key="10">
    <source>
        <dbReference type="ARBA" id="ARBA00022840"/>
    </source>
</evidence>
<keyword evidence="7" id="KW-0812">Transmembrane</keyword>
<dbReference type="GO" id="GO:0000155">
    <property type="term" value="F:phosphorelay sensor kinase activity"/>
    <property type="evidence" value="ECO:0007669"/>
    <property type="project" value="InterPro"/>
</dbReference>
<dbReference type="Pfam" id="PF02518">
    <property type="entry name" value="HATPase_c"/>
    <property type="match status" value="1"/>
</dbReference>
<evidence type="ECO:0000259" key="17">
    <source>
        <dbReference type="PROSITE" id="PS50109"/>
    </source>
</evidence>
<dbReference type="NCBIfam" id="TIGR00229">
    <property type="entry name" value="sensory_box"/>
    <property type="match status" value="2"/>
</dbReference>
<evidence type="ECO:0000259" key="20">
    <source>
        <dbReference type="PROSITE" id="PS50113"/>
    </source>
</evidence>
<dbReference type="SUPFAM" id="SSF55874">
    <property type="entry name" value="ATPase domain of HSP90 chaperone/DNA topoisomerase II/histidine kinase"/>
    <property type="match status" value="1"/>
</dbReference>
<evidence type="ECO:0000256" key="15">
    <source>
        <dbReference type="PROSITE-ProRule" id="PRU00169"/>
    </source>
</evidence>
<dbReference type="CDD" id="cd00082">
    <property type="entry name" value="HisKA"/>
    <property type="match status" value="1"/>
</dbReference>
<evidence type="ECO:0000256" key="11">
    <source>
        <dbReference type="ARBA" id="ARBA00022989"/>
    </source>
</evidence>
<dbReference type="CDD" id="cd16922">
    <property type="entry name" value="HATPase_EvgS-ArcB-TorS-like"/>
    <property type="match status" value="1"/>
</dbReference>
<keyword evidence="13" id="KW-0472">Membrane</keyword>
<evidence type="ECO:0000256" key="12">
    <source>
        <dbReference type="ARBA" id="ARBA00023012"/>
    </source>
</evidence>
<dbReference type="PROSITE" id="PS50110">
    <property type="entry name" value="RESPONSE_REGULATORY"/>
    <property type="match status" value="1"/>
</dbReference>
<evidence type="ECO:0000256" key="2">
    <source>
        <dbReference type="ARBA" id="ARBA00004651"/>
    </source>
</evidence>
<dbReference type="PROSITE" id="PS50113">
    <property type="entry name" value="PAC"/>
    <property type="match status" value="3"/>
</dbReference>
<gene>
    <name evidence="22" type="primary">arcB_2</name>
    <name evidence="22" type="ORF">ADICEAN_01357</name>
</gene>
<sequence>MTDLEQLTHALEQEQQARREAERLAAQTAAELARVQQALQQEMAEQARENSVLREDISAHEQIEERLRKSEEALLEAQELGNLGRWELSMADLSLQWSPQLFRQFGLDPQASPPAGGDFFSYIHPDDLCLAQEGIQQSLSQGYSSFELRIVRPDGAIRHLHTTVKVENGASGEPERVFGTSLDVTELRRTEDQLQKSEERFTLAMHGMNEGIWDWNLLTNEVYLSPQWKALIGYQDHELENTFENFTAPAHPEDKQRIKTLVWGSVASQPTNLSYECRMKHRTGQWRHVMVRCRLVYNQQGELIRLVGASSDVTQRVQAEQKLFSTIDQLKILNKISLSFNSVSEDFEKPIQEALQLIGQHIEASRVYIFENSSDGVFTSNTFEWCNTGISPQIDYLQNIPYSVLPHFRKQLKKEGLVYPNAEELPQALKTHLLKQSSRSLIIMPLYLQDELAGFVGLDDCLQQRQWEATDIDLLDTFSNLLGNIFERQQAEYRLLQSEEKYRSLVDNLSEVIFQTDENNCLIFLNPAWQEITGYSPEECLGQPLSSYILAQDRAEFVALRQLLHEHKIDFCRQVLRIRVKGGGVRYLEFFARLIENKWGQAVGLSGTLADVTDQQLTNEKLIKARDGAEKASQAKAQFLSIMSHEIRTPLNAMLGISQLLIRQKPRPDQEDNLRLLIFSGENLLSLINDILDFNKIEAGKIALEQTAFDLHKLCHGLQKALSLKADERNISLQLQIEEGVPARVTGDATRLTQILNNLLDNAIKFTPKGTVTLRVQLQELQEQEVQLAFSVSDTGIGIPADSLEQIFDTFTQAHPSSSTKYGGTGLGLAIVKRLLELLGSQITVESQQGEGSTFYFALRFALPAAEEAMEIPYLAFKEPPSQRIQQASLLLVEDNPLNMLVLVQFFEAWGVTPDVADNGLQALEKLQKQHYDLVLMDLHMPELDGMQTVKRIRKDLALADLPVIALTANARPGIRQQVIDAGMTDYISKPFEPEDLYRKVLKYLPQAKAPLAPPPLPLPLPQPAETAAVRFSLNKLYRQSNNNQEFVDRMVRLFIKTCEEQRIAFKDALQQGDAPRVRDIAHRLKPNIDLFEVRCQHSSIRRLELMELSELQTPEGWSMAEGLVHCLEEITGQLQKWVDEQSPTPSVS</sequence>
<feature type="domain" description="PAS" evidence="19">
    <location>
        <begin position="197"/>
        <end position="269"/>
    </location>
</feature>
<protein>
    <recommendedName>
        <fullName evidence="3">histidine kinase</fullName>
        <ecNumber evidence="3">2.7.13.3</ecNumber>
    </recommendedName>
</protein>
<dbReference type="EMBL" id="AODQ01000024">
    <property type="protein sequence ID" value="EMR03508.1"/>
    <property type="molecule type" value="Genomic_DNA"/>
</dbReference>
<evidence type="ECO:0000256" key="6">
    <source>
        <dbReference type="ARBA" id="ARBA00022679"/>
    </source>
</evidence>
<dbReference type="InterPro" id="IPR011006">
    <property type="entry name" value="CheY-like_superfamily"/>
</dbReference>
<dbReference type="eggNOG" id="COG2205">
    <property type="taxonomic scope" value="Bacteria"/>
</dbReference>
<dbReference type="Pfam" id="PF00072">
    <property type="entry name" value="Response_reg"/>
    <property type="match status" value="1"/>
</dbReference>
<dbReference type="Gene3D" id="1.10.287.130">
    <property type="match status" value="1"/>
</dbReference>
<evidence type="ECO:0000256" key="9">
    <source>
        <dbReference type="ARBA" id="ARBA00022777"/>
    </source>
</evidence>
<dbReference type="InterPro" id="IPR000014">
    <property type="entry name" value="PAS"/>
</dbReference>
<keyword evidence="4" id="KW-1003">Cell membrane</keyword>
<feature type="domain" description="Histidine kinase" evidence="17">
    <location>
        <begin position="642"/>
        <end position="863"/>
    </location>
</feature>
<dbReference type="GO" id="GO:0006355">
    <property type="term" value="P:regulation of DNA-templated transcription"/>
    <property type="evidence" value="ECO:0007669"/>
    <property type="project" value="InterPro"/>
</dbReference>
<dbReference type="SUPFAM" id="SSF52172">
    <property type="entry name" value="CheY-like"/>
    <property type="match status" value="1"/>
</dbReference>
<dbReference type="PANTHER" id="PTHR45339:SF1">
    <property type="entry name" value="HYBRID SIGNAL TRANSDUCTION HISTIDINE KINASE J"/>
    <property type="match status" value="1"/>
</dbReference>
<dbReference type="InterPro" id="IPR013655">
    <property type="entry name" value="PAS_fold_3"/>
</dbReference>
<reference evidence="22 23" key="1">
    <citation type="journal article" date="2013" name="Genome Announc.">
        <title>Draft Genome Sequence of Cesiribacter andamanensis Strain AMV16T, Isolated from a Soil Sample from a Mud Volcano in the Andaman Islands, India.</title>
        <authorList>
            <person name="Shivaji S."/>
            <person name="Ara S."/>
            <person name="Begum Z."/>
            <person name="Srinivas T.N."/>
            <person name="Singh A."/>
            <person name="Kumar Pinnaka A."/>
        </authorList>
    </citation>
    <scope>NUCLEOTIDE SEQUENCE [LARGE SCALE GENOMIC DNA]</scope>
    <source>
        <strain evidence="22 23">AMV16</strain>
    </source>
</reference>
<dbReference type="OrthoDB" id="9781208at2"/>
<evidence type="ECO:0000313" key="23">
    <source>
        <dbReference type="Proteomes" id="UP000011910"/>
    </source>
</evidence>
<dbReference type="PROSITE" id="PS50112">
    <property type="entry name" value="PAS"/>
    <property type="match status" value="2"/>
</dbReference>
<dbReference type="PROSITE" id="PS50109">
    <property type="entry name" value="HIS_KIN"/>
    <property type="match status" value="1"/>
</dbReference>
<feature type="modified residue" description="4-aspartylphosphate" evidence="15">
    <location>
        <position position="938"/>
    </location>
</feature>
<evidence type="ECO:0000256" key="16">
    <source>
        <dbReference type="SAM" id="Coils"/>
    </source>
</evidence>
<comment type="subcellular location">
    <subcellularLocation>
        <location evidence="2">Cell membrane</location>
        <topology evidence="2">Multi-pass membrane protein</topology>
    </subcellularLocation>
</comment>
<dbReference type="CDD" id="cd00130">
    <property type="entry name" value="PAS"/>
    <property type="match status" value="3"/>
</dbReference>
<dbReference type="Pfam" id="PF00989">
    <property type="entry name" value="PAS"/>
    <property type="match status" value="1"/>
</dbReference>
<dbReference type="SMART" id="SM00387">
    <property type="entry name" value="HATPase_c"/>
    <property type="match status" value="1"/>
</dbReference>
<dbReference type="SMART" id="SM00091">
    <property type="entry name" value="PAS"/>
    <property type="match status" value="3"/>
</dbReference>
<keyword evidence="23" id="KW-1185">Reference proteome</keyword>
<dbReference type="EC" id="2.7.13.3" evidence="3"/>
<dbReference type="InterPro" id="IPR005467">
    <property type="entry name" value="His_kinase_dom"/>
</dbReference>
<dbReference type="Gene3D" id="3.40.50.2300">
    <property type="match status" value="1"/>
</dbReference>
<keyword evidence="6 22" id="KW-0808">Transferase</keyword>
<dbReference type="SUPFAM" id="SSF47226">
    <property type="entry name" value="Histidine-containing phosphotransfer domain, HPT domain"/>
    <property type="match status" value="1"/>
</dbReference>
<evidence type="ECO:0000259" key="21">
    <source>
        <dbReference type="PROSITE" id="PS50894"/>
    </source>
</evidence>
<dbReference type="InterPro" id="IPR036890">
    <property type="entry name" value="HATPase_C_sf"/>
</dbReference>
<dbReference type="InterPro" id="IPR001789">
    <property type="entry name" value="Sig_transdc_resp-reg_receiver"/>
</dbReference>
<dbReference type="SMART" id="SM00086">
    <property type="entry name" value="PAC"/>
    <property type="match status" value="3"/>
</dbReference>
<dbReference type="PATRIC" id="fig|1279009.4.peg.1375"/>
<feature type="domain" description="PAC" evidence="20">
    <location>
        <begin position="273"/>
        <end position="325"/>
    </location>
</feature>
<keyword evidence="9" id="KW-0418">Kinase</keyword>
<dbReference type="GO" id="GO:0005886">
    <property type="term" value="C:plasma membrane"/>
    <property type="evidence" value="ECO:0007669"/>
    <property type="project" value="UniProtKB-SubCell"/>
</dbReference>
<dbReference type="PANTHER" id="PTHR45339">
    <property type="entry name" value="HYBRID SIGNAL TRANSDUCTION HISTIDINE KINASE J"/>
    <property type="match status" value="1"/>
</dbReference>
<feature type="domain" description="HPt" evidence="21">
    <location>
        <begin position="1044"/>
        <end position="1138"/>
    </location>
</feature>
<dbReference type="eggNOG" id="COG5002">
    <property type="taxonomic scope" value="Bacteria"/>
</dbReference>
<dbReference type="InterPro" id="IPR013767">
    <property type="entry name" value="PAS_fold"/>
</dbReference>
<dbReference type="eggNOG" id="COG4251">
    <property type="taxonomic scope" value="Bacteria"/>
</dbReference>
<dbReference type="PROSITE" id="PS50894">
    <property type="entry name" value="HPT"/>
    <property type="match status" value="1"/>
</dbReference>
<evidence type="ECO:0000256" key="3">
    <source>
        <dbReference type="ARBA" id="ARBA00012438"/>
    </source>
</evidence>
<keyword evidence="16" id="KW-0175">Coiled coil</keyword>
<dbReference type="InterPro" id="IPR003018">
    <property type="entry name" value="GAF"/>
</dbReference>
<dbReference type="PRINTS" id="PR00344">
    <property type="entry name" value="BCTRLSENSOR"/>
</dbReference>
<keyword evidence="12" id="KW-0902">Two-component regulatory system</keyword>
<dbReference type="STRING" id="1279009.ADICEAN_01357"/>
<dbReference type="InterPro" id="IPR036641">
    <property type="entry name" value="HPT_dom_sf"/>
</dbReference>
<evidence type="ECO:0000256" key="8">
    <source>
        <dbReference type="ARBA" id="ARBA00022741"/>
    </source>
</evidence>
<dbReference type="InterPro" id="IPR036097">
    <property type="entry name" value="HisK_dim/P_sf"/>
</dbReference>
<evidence type="ECO:0000259" key="18">
    <source>
        <dbReference type="PROSITE" id="PS50110"/>
    </source>
</evidence>
<evidence type="ECO:0000256" key="13">
    <source>
        <dbReference type="ARBA" id="ARBA00023136"/>
    </source>
</evidence>
<evidence type="ECO:0000259" key="19">
    <source>
        <dbReference type="PROSITE" id="PS50112"/>
    </source>
</evidence>
<keyword evidence="11" id="KW-1133">Transmembrane helix</keyword>
<dbReference type="Gene3D" id="3.30.565.10">
    <property type="entry name" value="Histidine kinase-like ATPase, C-terminal domain"/>
    <property type="match status" value="1"/>
</dbReference>
<evidence type="ECO:0000256" key="7">
    <source>
        <dbReference type="ARBA" id="ARBA00022692"/>
    </source>
</evidence>
<dbReference type="SMART" id="SM00388">
    <property type="entry name" value="HisKA"/>
    <property type="match status" value="1"/>
</dbReference>
<dbReference type="RefSeq" id="WP_009194757.1">
    <property type="nucleotide sequence ID" value="NZ_AODQ01000024.1"/>
</dbReference>
<dbReference type="CDD" id="cd17546">
    <property type="entry name" value="REC_hyHK_CKI1_RcsC-like"/>
    <property type="match status" value="1"/>
</dbReference>
<comment type="caution">
    <text evidence="22">The sequence shown here is derived from an EMBL/GenBank/DDBJ whole genome shotgun (WGS) entry which is preliminary data.</text>
</comment>
<dbReference type="SUPFAM" id="SSF47384">
    <property type="entry name" value="Homodimeric domain of signal transducing histidine kinase"/>
    <property type="match status" value="1"/>
</dbReference>
<dbReference type="InterPro" id="IPR004358">
    <property type="entry name" value="Sig_transdc_His_kin-like_C"/>
</dbReference>
<dbReference type="FunFam" id="3.30.565.10:FF:000010">
    <property type="entry name" value="Sensor histidine kinase RcsC"/>
    <property type="match status" value="1"/>
</dbReference>
<keyword evidence="10" id="KW-0067">ATP-binding</keyword>
<dbReference type="Pfam" id="PF01590">
    <property type="entry name" value="GAF"/>
    <property type="match status" value="1"/>
</dbReference>
<feature type="coiled-coil region" evidence="16">
    <location>
        <begin position="4"/>
        <end position="80"/>
    </location>
</feature>
<dbReference type="Pfam" id="PF08447">
    <property type="entry name" value="PAS_3"/>
    <property type="match status" value="2"/>
</dbReference>
<feature type="domain" description="PAS" evidence="19">
    <location>
        <begin position="498"/>
        <end position="583"/>
    </location>
</feature>
<dbReference type="InterPro" id="IPR003661">
    <property type="entry name" value="HisK_dim/P_dom"/>
</dbReference>
<evidence type="ECO:0000256" key="5">
    <source>
        <dbReference type="ARBA" id="ARBA00022553"/>
    </source>
</evidence>
<dbReference type="AlphaFoldDB" id="M7N4A7"/>
<dbReference type="GO" id="GO:0005524">
    <property type="term" value="F:ATP binding"/>
    <property type="evidence" value="ECO:0007669"/>
    <property type="project" value="UniProtKB-KW"/>
</dbReference>
<dbReference type="Pfam" id="PF00512">
    <property type="entry name" value="HisKA"/>
    <property type="match status" value="1"/>
</dbReference>
<dbReference type="SUPFAM" id="SSF55785">
    <property type="entry name" value="PYP-like sensor domain (PAS domain)"/>
    <property type="match status" value="3"/>
</dbReference>
<dbReference type="InterPro" id="IPR001610">
    <property type="entry name" value="PAC"/>
</dbReference>
<name>M7N4A7_9BACT</name>
<dbReference type="Gene3D" id="3.30.450.40">
    <property type="match status" value="1"/>
</dbReference>
<evidence type="ECO:0000256" key="4">
    <source>
        <dbReference type="ARBA" id="ARBA00022475"/>
    </source>
</evidence>
<evidence type="ECO:0000256" key="14">
    <source>
        <dbReference type="PROSITE-ProRule" id="PRU00110"/>
    </source>
</evidence>
<keyword evidence="8" id="KW-0547">Nucleotide-binding</keyword>
<dbReference type="SUPFAM" id="SSF55781">
    <property type="entry name" value="GAF domain-like"/>
    <property type="match status" value="1"/>
</dbReference>
<dbReference type="SMART" id="SM00065">
    <property type="entry name" value="GAF"/>
    <property type="match status" value="1"/>
</dbReference>
<proteinExistence type="predicted"/>
<dbReference type="InterPro" id="IPR035965">
    <property type="entry name" value="PAS-like_dom_sf"/>
</dbReference>
<organism evidence="22 23">
    <name type="scientific">Cesiribacter andamanensis AMV16</name>
    <dbReference type="NCBI Taxonomy" id="1279009"/>
    <lineage>
        <taxon>Bacteria</taxon>
        <taxon>Pseudomonadati</taxon>
        <taxon>Bacteroidota</taxon>
        <taxon>Cytophagia</taxon>
        <taxon>Cytophagales</taxon>
        <taxon>Cesiribacteraceae</taxon>
        <taxon>Cesiribacter</taxon>
    </lineage>
</organism>
<dbReference type="InterPro" id="IPR029016">
    <property type="entry name" value="GAF-like_dom_sf"/>
</dbReference>
<dbReference type="Gene3D" id="2.10.70.100">
    <property type="match status" value="1"/>
</dbReference>
<keyword evidence="5 15" id="KW-0597">Phosphoprotein</keyword>
<feature type="domain" description="PAC" evidence="20">
    <location>
        <begin position="569"/>
        <end position="624"/>
    </location>
</feature>
<accession>M7N4A7</accession>
<dbReference type="SMART" id="SM00448">
    <property type="entry name" value="REC"/>
    <property type="match status" value="1"/>
</dbReference>
<dbReference type="Gene3D" id="1.20.120.160">
    <property type="entry name" value="HPT domain"/>
    <property type="match status" value="1"/>
</dbReference>
<dbReference type="InterPro" id="IPR000700">
    <property type="entry name" value="PAS-assoc_C"/>
</dbReference>
<comment type="catalytic activity">
    <reaction evidence="1">
        <text>ATP + protein L-histidine = ADP + protein N-phospho-L-histidine.</text>
        <dbReference type="EC" id="2.7.13.3"/>
    </reaction>
</comment>
<dbReference type="InterPro" id="IPR008207">
    <property type="entry name" value="Sig_transdc_His_kin_Hpt_dom"/>
</dbReference>
<evidence type="ECO:0000256" key="1">
    <source>
        <dbReference type="ARBA" id="ARBA00000085"/>
    </source>
</evidence>
<evidence type="ECO:0000313" key="22">
    <source>
        <dbReference type="EMBL" id="EMR03508.1"/>
    </source>
</evidence>
<feature type="domain" description="Response regulatory" evidence="18">
    <location>
        <begin position="889"/>
        <end position="1005"/>
    </location>
</feature>
<feature type="modified residue" description="Phosphohistidine" evidence="14">
    <location>
        <position position="1083"/>
    </location>
</feature>
<dbReference type="InterPro" id="IPR003594">
    <property type="entry name" value="HATPase_dom"/>
</dbReference>
<dbReference type="Gene3D" id="3.30.450.20">
    <property type="entry name" value="PAS domain"/>
    <property type="match status" value="3"/>
</dbReference>
<dbReference type="Proteomes" id="UP000011910">
    <property type="component" value="Unassembled WGS sequence"/>
</dbReference>